<evidence type="ECO:0000313" key="6">
    <source>
        <dbReference type="EMBL" id="TVU28753.1"/>
    </source>
</evidence>
<keyword evidence="3" id="KW-0295">Fungicide</keyword>
<evidence type="ECO:0000313" key="7">
    <source>
        <dbReference type="Proteomes" id="UP000324897"/>
    </source>
</evidence>
<dbReference type="AlphaFoldDB" id="A0A5J9UYC9"/>
<evidence type="ECO:0000256" key="2">
    <source>
        <dbReference type="ARBA" id="ARBA00022529"/>
    </source>
</evidence>
<dbReference type="GO" id="GO:0050832">
    <property type="term" value="P:defense response to fungus"/>
    <property type="evidence" value="ECO:0007669"/>
    <property type="project" value="UniProtKB-KW"/>
</dbReference>
<comment type="similarity">
    <text evidence="1">Belongs to the DEFL family.</text>
</comment>
<accession>A0A5J9UYC9</accession>
<keyword evidence="4" id="KW-0611">Plant defense</keyword>
<dbReference type="GO" id="GO:0031640">
    <property type="term" value="P:killing of cells of another organism"/>
    <property type="evidence" value="ECO:0007669"/>
    <property type="project" value="UniProtKB-KW"/>
</dbReference>
<feature type="chain" id="PRO_5023824529" description="Knottin scorpion toxin-like domain-containing protein" evidence="5">
    <location>
        <begin position="22"/>
        <end position="85"/>
    </location>
</feature>
<feature type="non-terminal residue" evidence="6">
    <location>
        <position position="1"/>
    </location>
</feature>
<feature type="signal peptide" evidence="5">
    <location>
        <begin position="1"/>
        <end position="21"/>
    </location>
</feature>
<dbReference type="OrthoDB" id="684730at2759"/>
<keyword evidence="5" id="KW-0732">Signal</keyword>
<evidence type="ECO:0008006" key="8">
    <source>
        <dbReference type="Google" id="ProtNLM"/>
    </source>
</evidence>
<proteinExistence type="inferred from homology"/>
<comment type="caution">
    <text evidence="6">The sequence shown here is derived from an EMBL/GenBank/DDBJ whole genome shotgun (WGS) entry which is preliminary data.</text>
</comment>
<dbReference type="InterPro" id="IPR010851">
    <property type="entry name" value="DEFL"/>
</dbReference>
<protein>
    <recommendedName>
        <fullName evidence="8">Knottin scorpion toxin-like domain-containing protein</fullName>
    </recommendedName>
</protein>
<evidence type="ECO:0000256" key="4">
    <source>
        <dbReference type="ARBA" id="ARBA00022821"/>
    </source>
</evidence>
<dbReference type="PANTHER" id="PTHR34783:SF5">
    <property type="entry name" value="KNOTTIN SCORPION TOXIN-LIKE DOMAIN-CONTAINING PROTEIN"/>
    <property type="match status" value="1"/>
</dbReference>
<keyword evidence="2" id="KW-0929">Antimicrobial</keyword>
<dbReference type="EMBL" id="RWGY01000011">
    <property type="protein sequence ID" value="TVU28753.1"/>
    <property type="molecule type" value="Genomic_DNA"/>
</dbReference>
<gene>
    <name evidence="6" type="ORF">EJB05_20285</name>
</gene>
<dbReference type="PANTHER" id="PTHR34783">
    <property type="entry name" value="DEFENSIN-LIKE PROTEIN 144-RELATED"/>
    <property type="match status" value="1"/>
</dbReference>
<sequence>MRTSRLLLVAVVFLIASDTLAKVSGRCPDPETIALFPGKPCKPQACRTACAKKYHDGIGICLYPDRCDCEYCLDSSSPSTQNRMM</sequence>
<name>A0A5J9UYC9_9POAL</name>
<evidence type="ECO:0000256" key="3">
    <source>
        <dbReference type="ARBA" id="ARBA00022577"/>
    </source>
</evidence>
<dbReference type="Pfam" id="PF07333">
    <property type="entry name" value="SLR1-BP"/>
    <property type="match status" value="1"/>
</dbReference>
<organism evidence="6 7">
    <name type="scientific">Eragrostis curvula</name>
    <name type="common">weeping love grass</name>
    <dbReference type="NCBI Taxonomy" id="38414"/>
    <lineage>
        <taxon>Eukaryota</taxon>
        <taxon>Viridiplantae</taxon>
        <taxon>Streptophyta</taxon>
        <taxon>Embryophyta</taxon>
        <taxon>Tracheophyta</taxon>
        <taxon>Spermatophyta</taxon>
        <taxon>Magnoliopsida</taxon>
        <taxon>Liliopsida</taxon>
        <taxon>Poales</taxon>
        <taxon>Poaceae</taxon>
        <taxon>PACMAD clade</taxon>
        <taxon>Chloridoideae</taxon>
        <taxon>Eragrostideae</taxon>
        <taxon>Eragrostidinae</taxon>
        <taxon>Eragrostis</taxon>
    </lineage>
</organism>
<reference evidence="6 7" key="1">
    <citation type="journal article" date="2019" name="Sci. Rep.">
        <title>A high-quality genome of Eragrostis curvula grass provides insights into Poaceae evolution and supports new strategies to enhance forage quality.</title>
        <authorList>
            <person name="Carballo J."/>
            <person name="Santos B.A.C.M."/>
            <person name="Zappacosta D."/>
            <person name="Garbus I."/>
            <person name="Selva J.P."/>
            <person name="Gallo C.A."/>
            <person name="Diaz A."/>
            <person name="Albertini E."/>
            <person name="Caccamo M."/>
            <person name="Echenique V."/>
        </authorList>
    </citation>
    <scope>NUCLEOTIDE SEQUENCE [LARGE SCALE GENOMIC DNA]</scope>
    <source>
        <strain evidence="7">cv. Victoria</strain>
        <tissue evidence="6">Leaf</tissue>
    </source>
</reference>
<evidence type="ECO:0000256" key="1">
    <source>
        <dbReference type="ARBA" id="ARBA00006722"/>
    </source>
</evidence>
<dbReference type="Proteomes" id="UP000324897">
    <property type="component" value="Chromosome 1"/>
</dbReference>
<dbReference type="Gramene" id="TVU28753">
    <property type="protein sequence ID" value="TVU28753"/>
    <property type="gene ID" value="EJB05_20285"/>
</dbReference>
<evidence type="ECO:0000256" key="5">
    <source>
        <dbReference type="SAM" id="SignalP"/>
    </source>
</evidence>
<keyword evidence="7" id="KW-1185">Reference proteome</keyword>